<dbReference type="CDD" id="cd07324">
    <property type="entry name" value="M48C_Oma1-like"/>
    <property type="match status" value="1"/>
</dbReference>
<keyword evidence="5 6" id="KW-0482">Metalloprotease</keyword>
<comment type="similarity">
    <text evidence="6">Belongs to the peptidase M48 family.</text>
</comment>
<evidence type="ECO:0000313" key="8">
    <source>
        <dbReference type="EMBL" id="MBF8457740.1"/>
    </source>
</evidence>
<evidence type="ECO:0000259" key="7">
    <source>
        <dbReference type="Pfam" id="PF01435"/>
    </source>
</evidence>
<evidence type="ECO:0000256" key="1">
    <source>
        <dbReference type="ARBA" id="ARBA00022670"/>
    </source>
</evidence>
<evidence type="ECO:0000256" key="4">
    <source>
        <dbReference type="ARBA" id="ARBA00022833"/>
    </source>
</evidence>
<keyword evidence="1 6" id="KW-0645">Protease</keyword>
<evidence type="ECO:0000256" key="3">
    <source>
        <dbReference type="ARBA" id="ARBA00022801"/>
    </source>
</evidence>
<proteinExistence type="inferred from homology"/>
<reference evidence="8 9" key="1">
    <citation type="submission" date="2020-11" db="EMBL/GenBank/DDBJ databases">
        <title>Kaistella gelatinilytica sp. nov., a flavobacterium isolated from Antarctic Soil.</title>
        <authorList>
            <person name="Li J."/>
        </authorList>
    </citation>
    <scope>NUCLEOTIDE SEQUENCE [LARGE SCALE GENOMIC DNA]</scope>
    <source>
        <strain evidence="8 9">G5-32</strain>
    </source>
</reference>
<evidence type="ECO:0000256" key="6">
    <source>
        <dbReference type="RuleBase" id="RU003983"/>
    </source>
</evidence>
<dbReference type="Gene3D" id="3.30.2010.10">
    <property type="entry name" value="Metalloproteases ('zincins'), catalytic domain"/>
    <property type="match status" value="1"/>
</dbReference>
<sequence length="429" mass="50743">MKIKILLIVFFISQFFYSQVLKLNDTINDARKLSLFAADFESRTPQLISQLESRKIGDQKTISSLIKIRKKIVLEFAKNQYIYFDEESEKYLNDVFQKLLLANKIPNQNLKIYINRETNPNAFSIGDGIFFINISLICKMDNLDELYFVLSHELSHYLLDHFEKTIVLEEKSLSTYKEKSKNITKKNKFEQSISAMKDYTYFNKNRSRRQEKEADSLGFALFKNVSNNDFSAEKILTKFDSISPIEIAQVDLDDFKKEFQTKDLKFNDDWIDLASYKSYYYKNGRSDVFGLDRDSVATHPEITERIHILKKQFRTGQNDLQTENVEFSALKLKMISQNLMSYYLSQEYGKGLYYSLQLEKINLASDFEKNLKSIFYEKLYESRKNHSYKKYVEDVDISHQTKNYSMFLSILENLSLSDLLKLKEYYEHE</sequence>
<comment type="cofactor">
    <cofactor evidence="6">
        <name>Zn(2+)</name>
        <dbReference type="ChEBI" id="CHEBI:29105"/>
    </cofactor>
    <text evidence="6">Binds 1 zinc ion per subunit.</text>
</comment>
<evidence type="ECO:0000313" key="9">
    <source>
        <dbReference type="Proteomes" id="UP000660070"/>
    </source>
</evidence>
<dbReference type="PANTHER" id="PTHR22726">
    <property type="entry name" value="METALLOENDOPEPTIDASE OMA1"/>
    <property type="match status" value="1"/>
</dbReference>
<dbReference type="InterPro" id="IPR051156">
    <property type="entry name" value="Mito/Outer_Membr_Metalloprot"/>
</dbReference>
<dbReference type="InterPro" id="IPR001915">
    <property type="entry name" value="Peptidase_M48"/>
</dbReference>
<feature type="domain" description="Peptidase M48" evidence="7">
    <location>
        <begin position="88"/>
        <end position="311"/>
    </location>
</feature>
<dbReference type="RefSeq" id="WP_196080226.1">
    <property type="nucleotide sequence ID" value="NZ_JADPVI010000003.1"/>
</dbReference>
<keyword evidence="4 6" id="KW-0862">Zinc</keyword>
<keyword evidence="2" id="KW-0479">Metal-binding</keyword>
<dbReference type="PANTHER" id="PTHR22726:SF1">
    <property type="entry name" value="METALLOENDOPEPTIDASE OMA1, MITOCHONDRIAL"/>
    <property type="match status" value="1"/>
</dbReference>
<keyword evidence="3 6" id="KW-0378">Hydrolase</keyword>
<protein>
    <submittedName>
        <fullName evidence="8">M48 family metalloprotease</fullName>
    </submittedName>
</protein>
<accession>A0ABS0FDH9</accession>
<dbReference type="Proteomes" id="UP000660070">
    <property type="component" value="Unassembled WGS sequence"/>
</dbReference>
<dbReference type="GO" id="GO:0008237">
    <property type="term" value="F:metallopeptidase activity"/>
    <property type="evidence" value="ECO:0007669"/>
    <property type="project" value="UniProtKB-KW"/>
</dbReference>
<evidence type="ECO:0000256" key="2">
    <source>
        <dbReference type="ARBA" id="ARBA00022723"/>
    </source>
</evidence>
<keyword evidence="9" id="KW-1185">Reference proteome</keyword>
<gene>
    <name evidence="8" type="ORF">IV494_11175</name>
</gene>
<evidence type="ECO:0000256" key="5">
    <source>
        <dbReference type="ARBA" id="ARBA00023049"/>
    </source>
</evidence>
<name>A0ABS0FDH9_9FLAO</name>
<dbReference type="EMBL" id="JADPVI010000003">
    <property type="protein sequence ID" value="MBF8457740.1"/>
    <property type="molecule type" value="Genomic_DNA"/>
</dbReference>
<comment type="caution">
    <text evidence="8">The sequence shown here is derived from an EMBL/GenBank/DDBJ whole genome shotgun (WGS) entry which is preliminary data.</text>
</comment>
<dbReference type="Pfam" id="PF01435">
    <property type="entry name" value="Peptidase_M48"/>
    <property type="match status" value="1"/>
</dbReference>
<organism evidence="8 9">
    <name type="scientific">Kaistella gelatinilytica</name>
    <dbReference type="NCBI Taxonomy" id="2787636"/>
    <lineage>
        <taxon>Bacteria</taxon>
        <taxon>Pseudomonadati</taxon>
        <taxon>Bacteroidota</taxon>
        <taxon>Flavobacteriia</taxon>
        <taxon>Flavobacteriales</taxon>
        <taxon>Weeksellaceae</taxon>
        <taxon>Chryseobacterium group</taxon>
        <taxon>Kaistella</taxon>
    </lineage>
</organism>